<dbReference type="SMART" id="SM00245">
    <property type="entry name" value="TSPc"/>
    <property type="match status" value="1"/>
</dbReference>
<dbReference type="InterPro" id="IPR036034">
    <property type="entry name" value="PDZ_sf"/>
</dbReference>
<gene>
    <name evidence="9" type="ORF">Cflav_PD3557</name>
</gene>
<dbReference type="GO" id="GO:0030288">
    <property type="term" value="C:outer membrane-bounded periplasmic space"/>
    <property type="evidence" value="ECO:0007669"/>
    <property type="project" value="TreeGrafter"/>
</dbReference>
<dbReference type="Gene3D" id="2.30.42.10">
    <property type="match status" value="1"/>
</dbReference>
<keyword evidence="6" id="KW-0175">Coiled coil</keyword>
<dbReference type="SUPFAM" id="SSF50156">
    <property type="entry name" value="PDZ domain-like"/>
    <property type="match status" value="1"/>
</dbReference>
<dbReference type="CDD" id="cd06782">
    <property type="entry name" value="cpPDZ_CPP-like"/>
    <property type="match status" value="1"/>
</dbReference>
<dbReference type="Proteomes" id="UP000003688">
    <property type="component" value="Unassembled WGS sequence"/>
</dbReference>
<evidence type="ECO:0000259" key="8">
    <source>
        <dbReference type="SMART" id="SM00245"/>
    </source>
</evidence>
<protein>
    <submittedName>
        <fullName evidence="9">Carboxyl-terminal protease</fullName>
        <ecNumber evidence="9">3.4.21.102</ecNumber>
    </submittedName>
</protein>
<dbReference type="STRING" id="320771.Cflav_PD3557"/>
<keyword evidence="4 5" id="KW-0720">Serine protease</keyword>
<feature type="coiled-coil region" evidence="6">
    <location>
        <begin position="713"/>
        <end position="747"/>
    </location>
</feature>
<dbReference type="FunFam" id="3.90.226.10:FF:000090">
    <property type="entry name" value="Tail-specific protease"/>
    <property type="match status" value="1"/>
</dbReference>
<evidence type="ECO:0000256" key="4">
    <source>
        <dbReference type="ARBA" id="ARBA00022825"/>
    </source>
</evidence>
<dbReference type="Pfam" id="PF00595">
    <property type="entry name" value="PDZ"/>
    <property type="match status" value="1"/>
</dbReference>
<organism evidence="9 10">
    <name type="scientific">Pedosphaera parvula (strain Ellin514)</name>
    <dbReference type="NCBI Taxonomy" id="320771"/>
    <lineage>
        <taxon>Bacteria</taxon>
        <taxon>Pseudomonadati</taxon>
        <taxon>Verrucomicrobiota</taxon>
        <taxon>Pedosphaerae</taxon>
        <taxon>Pedosphaerales</taxon>
        <taxon>Pedosphaeraceae</taxon>
        <taxon>Pedosphaera</taxon>
    </lineage>
</organism>
<evidence type="ECO:0000256" key="6">
    <source>
        <dbReference type="SAM" id="Coils"/>
    </source>
</evidence>
<dbReference type="PANTHER" id="PTHR32060">
    <property type="entry name" value="TAIL-SPECIFIC PROTEASE"/>
    <property type="match status" value="1"/>
</dbReference>
<evidence type="ECO:0000256" key="5">
    <source>
        <dbReference type="RuleBase" id="RU004404"/>
    </source>
</evidence>
<accession>B9XH64</accession>
<dbReference type="InterPro" id="IPR005151">
    <property type="entry name" value="Tail-specific_protease"/>
</dbReference>
<dbReference type="EC" id="3.4.21.102" evidence="9"/>
<dbReference type="Pfam" id="PF11818">
    <property type="entry name" value="DUF3340"/>
    <property type="match status" value="1"/>
</dbReference>
<dbReference type="CDD" id="cd07560">
    <property type="entry name" value="Peptidase_S41_CPP"/>
    <property type="match status" value="1"/>
</dbReference>
<proteinExistence type="inferred from homology"/>
<feature type="domain" description="Tail specific protease" evidence="8">
    <location>
        <begin position="424"/>
        <end position="652"/>
    </location>
</feature>
<dbReference type="PANTHER" id="PTHR32060:SF22">
    <property type="entry name" value="CARBOXYL-TERMINAL-PROCESSING PEPTIDASE 3, CHLOROPLASTIC"/>
    <property type="match status" value="1"/>
</dbReference>
<dbReference type="GO" id="GO:0004252">
    <property type="term" value="F:serine-type endopeptidase activity"/>
    <property type="evidence" value="ECO:0007669"/>
    <property type="project" value="UniProtKB-EC"/>
</dbReference>
<dbReference type="Pfam" id="PF03572">
    <property type="entry name" value="Peptidase_S41"/>
    <property type="match status" value="1"/>
</dbReference>
<dbReference type="Pfam" id="PF17804">
    <property type="entry name" value="TSP_NTD"/>
    <property type="match status" value="1"/>
</dbReference>
<dbReference type="NCBIfam" id="TIGR00225">
    <property type="entry name" value="prc"/>
    <property type="match status" value="1"/>
</dbReference>
<keyword evidence="2 5" id="KW-0645">Protease</keyword>
<dbReference type="InterPro" id="IPR040573">
    <property type="entry name" value="TSP_N"/>
</dbReference>
<dbReference type="InterPro" id="IPR001478">
    <property type="entry name" value="PDZ"/>
</dbReference>
<dbReference type="GO" id="GO:0006508">
    <property type="term" value="P:proteolysis"/>
    <property type="evidence" value="ECO:0007669"/>
    <property type="project" value="UniProtKB-KW"/>
</dbReference>
<evidence type="ECO:0000259" key="7">
    <source>
        <dbReference type="SMART" id="SM00228"/>
    </source>
</evidence>
<dbReference type="SUPFAM" id="SSF52096">
    <property type="entry name" value="ClpP/crotonase"/>
    <property type="match status" value="1"/>
</dbReference>
<dbReference type="GO" id="GO:0007165">
    <property type="term" value="P:signal transduction"/>
    <property type="evidence" value="ECO:0007669"/>
    <property type="project" value="TreeGrafter"/>
</dbReference>
<sequence>MNSSSKVGQLSIELFALGGVKRRFKGGIPYQIIVSIVNNWVYNQSNRLHYYTLISKSLIVRILLILLCLEFAAPLFGAESQIQLKTSDQPAQTNENLKPLIPVKLAPQPNDGWIADLTARMLEQLHFLHQPLDQKISSKFLDRYIDTLDPQHIHFLQSDIADFEKYRTVLGELTRKQHDTSPAYVIFNRFMQRLDERVAYANGLLKNDQFDFTGSDRVLLVRKEQPFPKDMTEAKQFWRDRVRYEYLQEKLNKEGREEIGKLVASRPTPVAAALTWTDFHKDIVDIISHRYSRIQRTFRDWDGDEVLQAYLTALAHVYDPHSDYFDKSQLENFSIGMSLSLYGIGAVLTSEDGYCKIKELNPSGPAFKSKKFKANDRIVAVAQGTNELVDVVDMPLTKVVEMIRGPKGTDVRLTVIPADATDTSTRTTISLTRDEIKLEDQQAKAKIIEVPGDKGQTLHLGVIDLPSFYASFPLVGHERAPVKSTTVDVAKLLAKLKEQKVDGVILDLRRNGGGSLEEAINLTGLFIKEGPVVQVSDPDGKVQVDEDTDPSVAYDGPLIVLTSRFSASASEILAGALQDYGRALIVGDSSTHGKGTVQSLNQLAPFMFGHLPNLSTNDPGALGALKLTTRKFYRASGSSTQLKGVIPDIVLPSINDYLEVGESSLENPLPWDTISTAKFDKVNRVQPYLSELSKRSVNRVASEKDFAYVREDIEQVKKIMAEKSASLNEAQRLKEKEESDVRQKIRDRERKARKLVDQKAFDVTLTNGTPVVTAAKSSATNLAATAKHTANAVTLDTKQGQVNATNSLAQANLPDANKSGSGDHSEISPAALAQGIATGEGDTEDFADPDKAPAVDAHLEEAEHILVDYIALMGKIPALTVNH</sequence>
<reference evidence="9 10" key="1">
    <citation type="journal article" date="2011" name="J. Bacteriol.">
        <title>Genome sequence of 'Pedosphaera parvula' Ellin514, an aerobic Verrucomicrobial isolate from pasture soil.</title>
        <authorList>
            <person name="Kant R."/>
            <person name="van Passel M.W."/>
            <person name="Sangwan P."/>
            <person name="Palva A."/>
            <person name="Lucas S."/>
            <person name="Copeland A."/>
            <person name="Lapidus A."/>
            <person name="Glavina Del Rio T."/>
            <person name="Dalin E."/>
            <person name="Tice H."/>
            <person name="Bruce D."/>
            <person name="Goodwin L."/>
            <person name="Pitluck S."/>
            <person name="Chertkov O."/>
            <person name="Larimer F.W."/>
            <person name="Land M.L."/>
            <person name="Hauser L."/>
            <person name="Brettin T.S."/>
            <person name="Detter J.C."/>
            <person name="Han S."/>
            <person name="de Vos W.M."/>
            <person name="Janssen P.H."/>
            <person name="Smidt H."/>
        </authorList>
    </citation>
    <scope>NUCLEOTIDE SEQUENCE [LARGE SCALE GENOMIC DNA]</scope>
    <source>
        <strain evidence="9 10">Ellin514</strain>
    </source>
</reference>
<dbReference type="InterPro" id="IPR029045">
    <property type="entry name" value="ClpP/crotonase-like_dom_sf"/>
</dbReference>
<dbReference type="AlphaFoldDB" id="B9XH64"/>
<keyword evidence="10" id="KW-1185">Reference proteome</keyword>
<dbReference type="InterPro" id="IPR020992">
    <property type="entry name" value="Tail_Prtase_C"/>
</dbReference>
<dbReference type="Gene3D" id="3.90.226.10">
    <property type="entry name" value="2-enoyl-CoA Hydratase, Chain A, domain 1"/>
    <property type="match status" value="1"/>
</dbReference>
<evidence type="ECO:0000256" key="3">
    <source>
        <dbReference type="ARBA" id="ARBA00022801"/>
    </source>
</evidence>
<evidence type="ECO:0000256" key="2">
    <source>
        <dbReference type="ARBA" id="ARBA00022670"/>
    </source>
</evidence>
<evidence type="ECO:0000313" key="9">
    <source>
        <dbReference type="EMBL" id="EEF60699.1"/>
    </source>
</evidence>
<comment type="similarity">
    <text evidence="1 5">Belongs to the peptidase S41A family.</text>
</comment>
<dbReference type="SMART" id="SM00228">
    <property type="entry name" value="PDZ"/>
    <property type="match status" value="1"/>
</dbReference>
<evidence type="ECO:0000256" key="1">
    <source>
        <dbReference type="ARBA" id="ARBA00009179"/>
    </source>
</evidence>
<name>B9XH64_PEDPL</name>
<keyword evidence="3 5" id="KW-0378">Hydrolase</keyword>
<comment type="caution">
    <text evidence="9">The sequence shown here is derived from an EMBL/GenBank/DDBJ whole genome shotgun (WGS) entry which is preliminary data.</text>
</comment>
<evidence type="ECO:0000313" key="10">
    <source>
        <dbReference type="Proteomes" id="UP000003688"/>
    </source>
</evidence>
<feature type="domain" description="PDZ" evidence="7">
    <location>
        <begin position="342"/>
        <end position="419"/>
    </location>
</feature>
<dbReference type="EMBL" id="ABOX02000014">
    <property type="protein sequence ID" value="EEF60699.1"/>
    <property type="molecule type" value="Genomic_DNA"/>
</dbReference>
<dbReference type="InterPro" id="IPR004447">
    <property type="entry name" value="Peptidase_S41A"/>
</dbReference>